<name>A0A1B6MUB8_9HEMI</name>
<reference evidence="1" key="1">
    <citation type="submission" date="2015-11" db="EMBL/GenBank/DDBJ databases">
        <title>De novo transcriptome assembly of four potential Pierce s Disease insect vectors from Arizona vineyards.</title>
        <authorList>
            <person name="Tassone E.E."/>
        </authorList>
    </citation>
    <scope>NUCLEOTIDE SEQUENCE</scope>
</reference>
<accession>A0A1B6MUB8</accession>
<organism evidence="1">
    <name type="scientific">Graphocephala atropunctata</name>
    <dbReference type="NCBI Taxonomy" id="36148"/>
    <lineage>
        <taxon>Eukaryota</taxon>
        <taxon>Metazoa</taxon>
        <taxon>Ecdysozoa</taxon>
        <taxon>Arthropoda</taxon>
        <taxon>Hexapoda</taxon>
        <taxon>Insecta</taxon>
        <taxon>Pterygota</taxon>
        <taxon>Neoptera</taxon>
        <taxon>Paraneoptera</taxon>
        <taxon>Hemiptera</taxon>
        <taxon>Auchenorrhyncha</taxon>
        <taxon>Membracoidea</taxon>
        <taxon>Cicadellidae</taxon>
        <taxon>Cicadellinae</taxon>
        <taxon>Cicadellini</taxon>
        <taxon>Graphocephala</taxon>
    </lineage>
</organism>
<evidence type="ECO:0000313" key="1">
    <source>
        <dbReference type="EMBL" id="JAT39513.1"/>
    </source>
</evidence>
<dbReference type="EMBL" id="GEBQ01000464">
    <property type="protein sequence ID" value="JAT39513.1"/>
    <property type="molecule type" value="Transcribed_RNA"/>
</dbReference>
<protein>
    <submittedName>
        <fullName evidence="1">Uncharacterized protein</fullName>
    </submittedName>
</protein>
<gene>
    <name evidence="1" type="ORF">g.54844</name>
</gene>
<feature type="non-terminal residue" evidence="1">
    <location>
        <position position="1"/>
    </location>
</feature>
<proteinExistence type="predicted"/>
<sequence length="120" mass="13416">IRVILLLAQCTSLDELTTLLHSIFIIAYSETEGTSESTGNPTPCEVKKKYLLNRIAGITVEDTIEDNVAEQQPEPTDTITHDRELQSTLEVDEFCSESSLKNWIEQTKSEAEKDVIDDGD</sequence>
<dbReference type="AlphaFoldDB" id="A0A1B6MUB8"/>
<feature type="non-terminal residue" evidence="1">
    <location>
        <position position="120"/>
    </location>
</feature>